<evidence type="ECO:0000256" key="9">
    <source>
        <dbReference type="RuleBase" id="RU363032"/>
    </source>
</evidence>
<evidence type="ECO:0000313" key="12">
    <source>
        <dbReference type="Proteomes" id="UP001589758"/>
    </source>
</evidence>
<feature type="transmembrane region" description="Helical" evidence="9">
    <location>
        <begin position="80"/>
        <end position="102"/>
    </location>
</feature>
<evidence type="ECO:0000313" key="11">
    <source>
        <dbReference type="EMBL" id="MFC0179052.1"/>
    </source>
</evidence>
<keyword evidence="4" id="KW-0997">Cell inner membrane</keyword>
<keyword evidence="6 9" id="KW-1133">Transmembrane helix</keyword>
<keyword evidence="2 9" id="KW-0813">Transport</keyword>
<evidence type="ECO:0000256" key="7">
    <source>
        <dbReference type="ARBA" id="ARBA00023136"/>
    </source>
</evidence>
<dbReference type="Proteomes" id="UP001589758">
    <property type="component" value="Unassembled WGS sequence"/>
</dbReference>
<dbReference type="Pfam" id="PF00528">
    <property type="entry name" value="BPD_transp_1"/>
    <property type="match status" value="1"/>
</dbReference>
<evidence type="ECO:0000256" key="6">
    <source>
        <dbReference type="ARBA" id="ARBA00022989"/>
    </source>
</evidence>
<feature type="domain" description="ABC transmembrane type-1" evidence="10">
    <location>
        <begin position="74"/>
        <end position="306"/>
    </location>
</feature>
<keyword evidence="3" id="KW-1003">Cell membrane</keyword>
<dbReference type="InterPro" id="IPR035906">
    <property type="entry name" value="MetI-like_sf"/>
</dbReference>
<dbReference type="PROSITE" id="PS50928">
    <property type="entry name" value="ABC_TM1"/>
    <property type="match status" value="1"/>
</dbReference>
<dbReference type="CDD" id="cd06261">
    <property type="entry name" value="TM_PBP2"/>
    <property type="match status" value="1"/>
</dbReference>
<feature type="transmembrane region" description="Helical" evidence="9">
    <location>
        <begin position="114"/>
        <end position="134"/>
    </location>
</feature>
<evidence type="ECO:0000256" key="3">
    <source>
        <dbReference type="ARBA" id="ARBA00022475"/>
    </source>
</evidence>
<protein>
    <submittedName>
        <fullName evidence="11">ABC transporter permease subunit</fullName>
    </submittedName>
</protein>
<comment type="similarity">
    <text evidence="8">Belongs to the binding-protein-dependent transport system permease family. OppBC subfamily.</text>
</comment>
<comment type="caution">
    <text evidence="11">The sequence shown here is derived from an EMBL/GenBank/DDBJ whole genome shotgun (WGS) entry which is preliminary data.</text>
</comment>
<keyword evidence="7 9" id="KW-0472">Membrane</keyword>
<evidence type="ECO:0000256" key="5">
    <source>
        <dbReference type="ARBA" id="ARBA00022692"/>
    </source>
</evidence>
<dbReference type="InterPro" id="IPR000515">
    <property type="entry name" value="MetI-like"/>
</dbReference>
<evidence type="ECO:0000256" key="1">
    <source>
        <dbReference type="ARBA" id="ARBA00004429"/>
    </source>
</evidence>
<feature type="transmembrane region" description="Helical" evidence="9">
    <location>
        <begin position="9"/>
        <end position="31"/>
    </location>
</feature>
<feature type="transmembrane region" description="Helical" evidence="9">
    <location>
        <begin position="241"/>
        <end position="263"/>
    </location>
</feature>
<evidence type="ECO:0000256" key="2">
    <source>
        <dbReference type="ARBA" id="ARBA00022448"/>
    </source>
</evidence>
<dbReference type="Gene3D" id="1.10.3720.10">
    <property type="entry name" value="MetI-like"/>
    <property type="match status" value="1"/>
</dbReference>
<reference evidence="11 12" key="1">
    <citation type="submission" date="2024-09" db="EMBL/GenBank/DDBJ databases">
        <authorList>
            <person name="Sun Q."/>
            <person name="Mori K."/>
        </authorList>
    </citation>
    <scope>NUCLEOTIDE SEQUENCE [LARGE SCALE GENOMIC DNA]</scope>
    <source>
        <strain evidence="11 12">CCM 8545</strain>
    </source>
</reference>
<gene>
    <name evidence="11" type="ORF">ACFFIT_02900</name>
</gene>
<name>A0ABV6C908_9GAMM</name>
<proteinExistence type="inferred from homology"/>
<accession>A0ABV6C908</accession>
<feature type="transmembrane region" description="Helical" evidence="9">
    <location>
        <begin position="284"/>
        <end position="309"/>
    </location>
</feature>
<evidence type="ECO:0000256" key="4">
    <source>
        <dbReference type="ARBA" id="ARBA00022519"/>
    </source>
</evidence>
<dbReference type="SUPFAM" id="SSF161098">
    <property type="entry name" value="MetI-like"/>
    <property type="match status" value="1"/>
</dbReference>
<dbReference type="PANTHER" id="PTHR43163:SF4">
    <property type="entry name" value="PUTRESCINE EXPORT SYSTEM PERMEASE PROTEIN SAPB"/>
    <property type="match status" value="1"/>
</dbReference>
<comment type="subcellular location">
    <subcellularLocation>
        <location evidence="1">Cell inner membrane</location>
        <topology evidence="1">Multi-pass membrane protein</topology>
    </subcellularLocation>
    <subcellularLocation>
        <location evidence="9">Cell membrane</location>
        <topology evidence="9">Multi-pass membrane protein</topology>
    </subcellularLocation>
</comment>
<evidence type="ECO:0000259" key="10">
    <source>
        <dbReference type="PROSITE" id="PS50928"/>
    </source>
</evidence>
<keyword evidence="5 9" id="KW-0812">Transmembrane</keyword>
<evidence type="ECO:0000256" key="8">
    <source>
        <dbReference type="ARBA" id="ARBA00024202"/>
    </source>
</evidence>
<dbReference type="EMBL" id="JBHLXE010000027">
    <property type="protein sequence ID" value="MFC0179052.1"/>
    <property type="molecule type" value="Genomic_DNA"/>
</dbReference>
<sequence>MLHFLFQRLLLLCVTLLLLIIISFSISWLPIDAPLDGKPIVQAFNAYLGLLIDFDLGISSVSQQSILEQLIVVFPATLELAFLSFLVAVMLGIPLGVISALYEDKLVDKILRIFSLMGFSMPVFWVGLIFILYFSLKYDTLPLSGRLDWRYEVDFVTGFLFIDVWYMPEQIRGYIINDMLRHLLLPVLTLTIAPLAEITYLVRTNCIEVNNSLYVKAARTRRINSFTIVRRHILPNALPELIPRFGSLFSSMLTMAIITEYVFTWPGMGRWLINAIRQDDYASISAGVLAIGLLVILINTITNILAILLSPQDKKEWLTLG</sequence>
<dbReference type="RefSeq" id="WP_385876145.1">
    <property type="nucleotide sequence ID" value="NZ_JBHLXE010000027.1"/>
</dbReference>
<feature type="transmembrane region" description="Helical" evidence="9">
    <location>
        <begin position="179"/>
        <end position="202"/>
    </location>
</feature>
<keyword evidence="12" id="KW-1185">Reference proteome</keyword>
<organism evidence="11 12">
    <name type="scientific">Thorsellia kenyensis</name>
    <dbReference type="NCBI Taxonomy" id="1549888"/>
    <lineage>
        <taxon>Bacteria</taxon>
        <taxon>Pseudomonadati</taxon>
        <taxon>Pseudomonadota</taxon>
        <taxon>Gammaproteobacteria</taxon>
        <taxon>Enterobacterales</taxon>
        <taxon>Thorselliaceae</taxon>
        <taxon>Thorsellia</taxon>
    </lineage>
</organism>
<dbReference type="PANTHER" id="PTHR43163">
    <property type="entry name" value="DIPEPTIDE TRANSPORT SYSTEM PERMEASE PROTEIN DPPB-RELATED"/>
    <property type="match status" value="1"/>
</dbReference>
<feature type="transmembrane region" description="Helical" evidence="9">
    <location>
        <begin position="149"/>
        <end position="167"/>
    </location>
</feature>